<evidence type="ECO:0000313" key="2">
    <source>
        <dbReference type="Proteomes" id="UP000325055"/>
    </source>
</evidence>
<name>A0A5M6A400_9BACE</name>
<dbReference type="Proteomes" id="UP000325055">
    <property type="component" value="Unassembled WGS sequence"/>
</dbReference>
<reference evidence="1 2" key="1">
    <citation type="journal article" date="2019" name="Nat. Med.">
        <title>A library of human gut bacterial isolates paired with longitudinal multiomics data enables mechanistic microbiome research.</title>
        <authorList>
            <person name="Poyet M."/>
            <person name="Groussin M."/>
            <person name="Gibbons S.M."/>
            <person name="Avila-Pacheco J."/>
            <person name="Jiang X."/>
            <person name="Kearney S.M."/>
            <person name="Perrotta A.R."/>
            <person name="Berdy B."/>
            <person name="Zhao S."/>
            <person name="Lieberman T.D."/>
            <person name="Swanson P.K."/>
            <person name="Smith M."/>
            <person name="Roesemann S."/>
            <person name="Alexander J.E."/>
            <person name="Rich S.A."/>
            <person name="Livny J."/>
            <person name="Vlamakis H."/>
            <person name="Clish C."/>
            <person name="Bullock K."/>
            <person name="Deik A."/>
            <person name="Scott J."/>
            <person name="Pierce K.A."/>
            <person name="Xavier R.J."/>
            <person name="Alm E.J."/>
        </authorList>
    </citation>
    <scope>NUCLEOTIDE SEQUENCE [LARGE SCALE GENOMIC DNA]</scope>
    <source>
        <strain evidence="1 2">BIOML-A7</strain>
    </source>
</reference>
<dbReference type="EMBL" id="VVYW01000041">
    <property type="protein sequence ID" value="KAA5402077.1"/>
    <property type="molecule type" value="Genomic_DNA"/>
</dbReference>
<sequence length="569" mass="63799">MRTDIKYISITGVLLLILLTACSEESGWENIVGTNKYLQIEGEIAGTDVVTKVTGDDLGTNIRFTEGDQIGFYSFHKNKCAGGTQSSHPDSETCDKEYLKNEPLSYSISSGTSKFVFISENVQNVIMNTLGLTFAYYPYSDAKPADNYLPADDHTHYIHIFNEDYEKNGGYQIEDILTATKRQYSDVNYTFGHQFSMVLIFLGKGFTPEKNKALTVHLTEKVIGAHITRKWNGNAEQFTFTVDKVPTDNETTGLSAFKTRKIENYKLSETEKESRTVYPVILPSGMEIDYIEATDVNGNIQKIRSVKETLPELKSGWKYPMTIRMDGIVPTVYPHEIEPWGEPTKIEVDKLPGIYTPDDFEKWLALYNTYIADKKDIPEEKQDSLEKYGDYTEQKKWIFYLRDSIDCSKIESTSGTLIKRLVEGVTLDGGNHILKNLMLDLKDSEPEQGMGLIGEITDGGYLQNLRMEFVTVRSKSSDKPSGCIAARISGGQITNCTVRQAIMICKSTSGILAGEMTNGSVDNCKFHGMVQAPFYPLPKEEYKGIVGKIDAGTIIDNNLTNHVIFIEAE</sequence>
<protein>
    <submittedName>
        <fullName evidence="1">Fimbrillin family protein</fullName>
    </submittedName>
</protein>
<dbReference type="PROSITE" id="PS51257">
    <property type="entry name" value="PROKAR_LIPOPROTEIN"/>
    <property type="match status" value="1"/>
</dbReference>
<gene>
    <name evidence="1" type="ORF">F2Y86_26675</name>
</gene>
<dbReference type="RefSeq" id="WP_007213840.1">
    <property type="nucleotide sequence ID" value="NZ_JAFEKG010000001.1"/>
</dbReference>
<dbReference type="CDD" id="cd13120">
    <property type="entry name" value="BF2867_like_N"/>
    <property type="match status" value="1"/>
</dbReference>
<comment type="caution">
    <text evidence="1">The sequence shown here is derived from an EMBL/GenBank/DDBJ whole genome shotgun (WGS) entry which is preliminary data.</text>
</comment>
<proteinExistence type="predicted"/>
<evidence type="ECO:0000313" key="1">
    <source>
        <dbReference type="EMBL" id="KAA5402077.1"/>
    </source>
</evidence>
<organism evidence="1 2">
    <name type="scientific">Bacteroides cellulosilyticus</name>
    <dbReference type="NCBI Taxonomy" id="246787"/>
    <lineage>
        <taxon>Bacteria</taxon>
        <taxon>Pseudomonadati</taxon>
        <taxon>Bacteroidota</taxon>
        <taxon>Bacteroidia</taxon>
        <taxon>Bacteroidales</taxon>
        <taxon>Bacteroidaceae</taxon>
        <taxon>Bacteroides</taxon>
    </lineage>
</organism>
<dbReference type="Gene3D" id="2.160.20.110">
    <property type="match status" value="1"/>
</dbReference>
<dbReference type="AlphaFoldDB" id="A0A5M6A400"/>
<accession>A0A5M6A400</accession>